<dbReference type="GO" id="GO:0005886">
    <property type="term" value="C:plasma membrane"/>
    <property type="evidence" value="ECO:0007669"/>
    <property type="project" value="UniProtKB-SubCell"/>
</dbReference>
<sequence>MIWVAALLVAMMLVAAVTVLLVRNHIAAVAAASLVSLLLSVLFALLGAPDVAMTEAAVGAGLSSVILALALRRLGLGRVKDA</sequence>
<dbReference type="EMBL" id="QFXE01000008">
    <property type="protein sequence ID" value="RDH86812.1"/>
    <property type="molecule type" value="Genomic_DNA"/>
</dbReference>
<keyword evidence="9" id="KW-1185">Reference proteome</keyword>
<feature type="domain" description="MrpA C-terminal/MbhD" evidence="7">
    <location>
        <begin position="10"/>
        <end position="74"/>
    </location>
</feature>
<organism evidence="8 9">
    <name type="scientific">endosymbiont of Escarpia spicata</name>
    <dbReference type="NCBI Taxonomy" id="2200908"/>
    <lineage>
        <taxon>Bacteria</taxon>
        <taxon>Pseudomonadati</taxon>
        <taxon>Pseudomonadota</taxon>
        <taxon>Gammaproteobacteria</taxon>
        <taxon>sulfur-oxidizing symbionts</taxon>
    </lineage>
</organism>
<evidence type="ECO:0000256" key="1">
    <source>
        <dbReference type="ARBA" id="ARBA00004651"/>
    </source>
</evidence>
<protein>
    <submittedName>
        <fullName evidence="8">NADH-quinone oxidoreductase subunit B</fullName>
    </submittedName>
</protein>
<reference evidence="8 9" key="1">
    <citation type="journal article" date="2018" name="ISME J.">
        <title>Endosymbiont genomes yield clues of tubeworm success.</title>
        <authorList>
            <person name="Li Y."/>
            <person name="Liles M.R."/>
            <person name="Halanych K.M."/>
        </authorList>
    </citation>
    <scope>NUCLEOTIDE SEQUENCE [LARGE SCALE GENOMIC DNA]</scope>
    <source>
        <strain evidence="8">A1462</strain>
    </source>
</reference>
<evidence type="ECO:0000259" key="7">
    <source>
        <dbReference type="Pfam" id="PF13244"/>
    </source>
</evidence>
<evidence type="ECO:0000256" key="2">
    <source>
        <dbReference type="ARBA" id="ARBA00022475"/>
    </source>
</evidence>
<keyword evidence="3 6" id="KW-0812">Transmembrane</keyword>
<keyword evidence="2" id="KW-1003">Cell membrane</keyword>
<gene>
    <name evidence="8" type="ORF">DIZ78_07945</name>
</gene>
<evidence type="ECO:0000256" key="3">
    <source>
        <dbReference type="ARBA" id="ARBA00022692"/>
    </source>
</evidence>
<comment type="subcellular location">
    <subcellularLocation>
        <location evidence="1">Cell membrane</location>
        <topology evidence="1">Multi-pass membrane protein</topology>
    </subcellularLocation>
</comment>
<evidence type="ECO:0000256" key="5">
    <source>
        <dbReference type="ARBA" id="ARBA00023136"/>
    </source>
</evidence>
<comment type="caution">
    <text evidence="8">The sequence shown here is derived from an EMBL/GenBank/DDBJ whole genome shotgun (WGS) entry which is preliminary data.</text>
</comment>
<dbReference type="Proteomes" id="UP000254771">
    <property type="component" value="Unassembled WGS sequence"/>
</dbReference>
<dbReference type="Pfam" id="PF13244">
    <property type="entry name" value="MbhD"/>
    <property type="match status" value="1"/>
</dbReference>
<dbReference type="AlphaFoldDB" id="A0A370DR72"/>
<name>A0A370DR72_9GAMM</name>
<evidence type="ECO:0000256" key="4">
    <source>
        <dbReference type="ARBA" id="ARBA00022989"/>
    </source>
</evidence>
<evidence type="ECO:0000313" key="8">
    <source>
        <dbReference type="EMBL" id="RDH86812.1"/>
    </source>
</evidence>
<keyword evidence="5 6" id="KW-0472">Membrane</keyword>
<keyword evidence="4 6" id="KW-1133">Transmembrane helix</keyword>
<dbReference type="InterPro" id="IPR025383">
    <property type="entry name" value="MrpA_C/MbhD"/>
</dbReference>
<proteinExistence type="predicted"/>
<accession>A0A370DR72</accession>
<evidence type="ECO:0000313" key="9">
    <source>
        <dbReference type="Proteomes" id="UP000254771"/>
    </source>
</evidence>
<evidence type="ECO:0000256" key="6">
    <source>
        <dbReference type="SAM" id="Phobius"/>
    </source>
</evidence>
<feature type="transmembrane region" description="Helical" evidence="6">
    <location>
        <begin position="41"/>
        <end position="71"/>
    </location>
</feature>